<dbReference type="InterPro" id="IPR036397">
    <property type="entry name" value="RNaseH_sf"/>
</dbReference>
<accession>A0A913YZ61</accession>
<evidence type="ECO:0000313" key="4">
    <source>
        <dbReference type="Proteomes" id="UP000887567"/>
    </source>
</evidence>
<sequence length="410" mass="47411">MLLRLQRYNLRVVYKPGSQMYLADHLSRAPLPVIEEFQSEFEVFAVEVESINPLESIKVSPDRLNQIQKATGQDLILETLKSTVLQGWPETKDEVPQNIREYWNFREEITLYNGILLKNQRVIIPKAMRPEILSRIHSSHQGITSCIRKARDVVFWPNMSSDIKEIVDRCPVCAENQPQNNFIEVDELVDSTISAEVIKALKQQFSRHGIPDTLVTDNGPQFDCKEFQQFAKEWEFEHLSSSPYHAISNGKAESAVKVVKQLFKKSNDPFMALLNYRNTPTEGLDTSPTQRLMSRRTRTLLSTVSSLLNPEVPRDVKRKIEKKRQKAKLYYDQKVKVLPQIEVVRRNRQALKMSNPERNQVNNSETSSSDDAPPVVNPLKQENQEIRKPEPQKTRTRDVKLPAKFKDFVM</sequence>
<feature type="compositionally biased region" description="Basic and acidic residues" evidence="1">
    <location>
        <begin position="382"/>
        <end position="401"/>
    </location>
</feature>
<evidence type="ECO:0000256" key="1">
    <source>
        <dbReference type="SAM" id="MobiDB-lite"/>
    </source>
</evidence>
<dbReference type="InterPro" id="IPR012337">
    <property type="entry name" value="RNaseH-like_sf"/>
</dbReference>
<dbReference type="InterPro" id="IPR001584">
    <property type="entry name" value="Integrase_cat-core"/>
</dbReference>
<dbReference type="InterPro" id="IPR041588">
    <property type="entry name" value="Integrase_H2C2"/>
</dbReference>
<feature type="domain" description="Integrase catalytic" evidence="2">
    <location>
        <begin position="148"/>
        <end position="321"/>
    </location>
</feature>
<dbReference type="InterPro" id="IPR050951">
    <property type="entry name" value="Retrovirus_Pol_polyprotein"/>
</dbReference>
<dbReference type="GO" id="GO:0003676">
    <property type="term" value="F:nucleic acid binding"/>
    <property type="evidence" value="ECO:0007669"/>
    <property type="project" value="InterPro"/>
</dbReference>
<dbReference type="Gene3D" id="3.30.420.10">
    <property type="entry name" value="Ribonuclease H-like superfamily/Ribonuclease H"/>
    <property type="match status" value="1"/>
</dbReference>
<dbReference type="SUPFAM" id="SSF53098">
    <property type="entry name" value="Ribonuclease H-like"/>
    <property type="match status" value="1"/>
</dbReference>
<reference evidence="3" key="1">
    <citation type="submission" date="2022-11" db="UniProtKB">
        <authorList>
            <consortium name="EnsemblMetazoa"/>
        </authorList>
    </citation>
    <scope>IDENTIFICATION</scope>
</reference>
<dbReference type="AlphaFoldDB" id="A0A913YZ61"/>
<evidence type="ECO:0000313" key="3">
    <source>
        <dbReference type="EnsemblMetazoa" id="XP_028519732.1"/>
    </source>
</evidence>
<proteinExistence type="predicted"/>
<dbReference type="GeneID" id="114576732"/>
<evidence type="ECO:0000259" key="2">
    <source>
        <dbReference type="PROSITE" id="PS50994"/>
    </source>
</evidence>
<dbReference type="Pfam" id="PF00665">
    <property type="entry name" value="rve"/>
    <property type="match status" value="1"/>
</dbReference>
<dbReference type="FunFam" id="1.10.340.70:FF:000004">
    <property type="entry name" value="Retrovirus-related Pol polyprotein from transposon 297-like Protein"/>
    <property type="match status" value="1"/>
</dbReference>
<dbReference type="Gene3D" id="1.10.340.70">
    <property type="match status" value="1"/>
</dbReference>
<dbReference type="KEGG" id="epa:114576732"/>
<feature type="compositionally biased region" description="Polar residues" evidence="1">
    <location>
        <begin position="356"/>
        <end position="370"/>
    </location>
</feature>
<dbReference type="OrthoDB" id="5966261at2759"/>
<feature type="region of interest" description="Disordered" evidence="1">
    <location>
        <begin position="349"/>
        <end position="401"/>
    </location>
</feature>
<dbReference type="EnsemblMetazoa" id="XM_028663931.1">
    <property type="protein sequence ID" value="XP_028519732.1"/>
    <property type="gene ID" value="LOC114576732"/>
</dbReference>
<dbReference type="PANTHER" id="PTHR37984">
    <property type="entry name" value="PROTEIN CBG26694"/>
    <property type="match status" value="1"/>
</dbReference>
<dbReference type="Pfam" id="PF17921">
    <property type="entry name" value="Integrase_H2C2"/>
    <property type="match status" value="1"/>
</dbReference>
<dbReference type="RefSeq" id="XP_028519732.1">
    <property type="nucleotide sequence ID" value="XM_028663931.1"/>
</dbReference>
<dbReference type="PANTHER" id="PTHR37984:SF8">
    <property type="entry name" value="CCHC-TYPE DOMAIN-CONTAINING PROTEIN"/>
    <property type="match status" value="1"/>
</dbReference>
<dbReference type="OMA" id="TARRCQL"/>
<keyword evidence="4" id="KW-1185">Reference proteome</keyword>
<dbReference type="GO" id="GO:0015074">
    <property type="term" value="P:DNA integration"/>
    <property type="evidence" value="ECO:0007669"/>
    <property type="project" value="InterPro"/>
</dbReference>
<name>A0A913YZ61_EXADI</name>
<organism evidence="3 4">
    <name type="scientific">Exaiptasia diaphana</name>
    <name type="common">Tropical sea anemone</name>
    <name type="synonym">Aiptasia pulchella</name>
    <dbReference type="NCBI Taxonomy" id="2652724"/>
    <lineage>
        <taxon>Eukaryota</taxon>
        <taxon>Metazoa</taxon>
        <taxon>Cnidaria</taxon>
        <taxon>Anthozoa</taxon>
        <taxon>Hexacorallia</taxon>
        <taxon>Actiniaria</taxon>
        <taxon>Aiptasiidae</taxon>
        <taxon>Exaiptasia</taxon>
    </lineage>
</organism>
<dbReference type="FunFam" id="3.30.420.10:FF:000063">
    <property type="entry name" value="Retrovirus-related Pol polyprotein from transposon 297-like Protein"/>
    <property type="match status" value="1"/>
</dbReference>
<dbReference type="PROSITE" id="PS50994">
    <property type="entry name" value="INTEGRASE"/>
    <property type="match status" value="1"/>
</dbReference>
<protein>
    <recommendedName>
        <fullName evidence="2">Integrase catalytic domain-containing protein</fullName>
    </recommendedName>
</protein>
<dbReference type="Proteomes" id="UP000887567">
    <property type="component" value="Unplaced"/>
</dbReference>